<accession>A0ABT4KLB7</accession>
<dbReference type="EMBL" id="JAPVOI010000004">
    <property type="protein sequence ID" value="MCZ4092768.1"/>
    <property type="molecule type" value="Genomic_DNA"/>
</dbReference>
<sequence>MMRKGPNNLITDVAGLLVGNAEDHRLKSGVTVVLCEQPATAAVQVLGGAPGTRETDLLAPENTVQTVDAVVLSGGSAFGLDAASGVQAALREMGRGFEVGPHRIPIVPAAILFDLINGGDKDWGRFSPYRDLGYDAARAAGVAFLTGTAGAGTGARTATFKGGLGSASTLLANGITIGALVAVNALGSATIGNTRHFWAAPFELDGEFGGLGYPNPLPEDAAVARFKFRERQSAAANTTIAVIATDAILSKAEAKRLAIAAHDGFSRALWPAHTPLDGDLVFALATGASGKAPLLEDFIDLSAAAASTMARAIARGVHDAVAAENDLMPSWAQ</sequence>
<dbReference type="Proteomes" id="UP001079430">
    <property type="component" value="Unassembled WGS sequence"/>
</dbReference>
<dbReference type="Pfam" id="PF03576">
    <property type="entry name" value="Peptidase_S58"/>
    <property type="match status" value="1"/>
</dbReference>
<gene>
    <name evidence="2" type="ORF">O3W52_22655</name>
</gene>
<dbReference type="InterPro" id="IPR016117">
    <property type="entry name" value="ArgJ-like_dom_sf"/>
</dbReference>
<dbReference type="PANTHER" id="PTHR36512:SF3">
    <property type="entry name" value="BLR5678 PROTEIN"/>
    <property type="match status" value="1"/>
</dbReference>
<protein>
    <submittedName>
        <fullName evidence="2">P1 family peptidase</fullName>
    </submittedName>
</protein>
<name>A0ABT4KLB7_9HYPH</name>
<keyword evidence="3" id="KW-1185">Reference proteome</keyword>
<evidence type="ECO:0000313" key="3">
    <source>
        <dbReference type="Proteomes" id="UP001079430"/>
    </source>
</evidence>
<dbReference type="Gene3D" id="3.60.70.12">
    <property type="entry name" value="L-amino peptidase D-ALA esterase/amidase"/>
    <property type="match status" value="1"/>
</dbReference>
<evidence type="ECO:0000313" key="2">
    <source>
        <dbReference type="EMBL" id="MCZ4092768.1"/>
    </source>
</evidence>
<dbReference type="PANTHER" id="PTHR36512">
    <property type="entry name" value="D-AMINOPEPTIDASE"/>
    <property type="match status" value="1"/>
</dbReference>
<dbReference type="RefSeq" id="WP_269284623.1">
    <property type="nucleotide sequence ID" value="NZ_JAPVOI010000004.1"/>
</dbReference>
<comment type="caution">
    <text evidence="2">The sequence shown here is derived from an EMBL/GenBank/DDBJ whole genome shotgun (WGS) entry which is preliminary data.</text>
</comment>
<proteinExistence type="inferred from homology"/>
<comment type="similarity">
    <text evidence="1">Belongs to the peptidase S58 family.</text>
</comment>
<evidence type="ECO:0000256" key="1">
    <source>
        <dbReference type="ARBA" id="ARBA00007068"/>
    </source>
</evidence>
<organism evidence="2 3">
    <name type="scientific">Sinorhizobium psoraleae</name>
    <dbReference type="NCBI Taxonomy" id="520838"/>
    <lineage>
        <taxon>Bacteria</taxon>
        <taxon>Pseudomonadati</taxon>
        <taxon>Pseudomonadota</taxon>
        <taxon>Alphaproteobacteria</taxon>
        <taxon>Hyphomicrobiales</taxon>
        <taxon>Rhizobiaceae</taxon>
        <taxon>Sinorhizobium/Ensifer group</taxon>
        <taxon>Sinorhizobium</taxon>
    </lineage>
</organism>
<dbReference type="CDD" id="cd02252">
    <property type="entry name" value="nylC_like"/>
    <property type="match status" value="1"/>
</dbReference>
<dbReference type="SUPFAM" id="SSF56266">
    <property type="entry name" value="DmpA/ArgJ-like"/>
    <property type="match status" value="1"/>
</dbReference>
<dbReference type="InterPro" id="IPR005321">
    <property type="entry name" value="Peptidase_S58_DmpA"/>
</dbReference>
<reference evidence="2" key="1">
    <citation type="submission" date="2022-10" db="EMBL/GenBank/DDBJ databases">
        <title>Whole genome sequencing of three plant growth promoting bacteria isolated from Vachellia tortilis subsp. raddiana in Morocco.</title>
        <authorList>
            <person name="Hnini M."/>
            <person name="Zouagui R."/>
            <person name="Zouagui H."/>
            <person name="Chemao Elfihri M.-W."/>
            <person name="Ibrahimi A."/>
            <person name="Sbabou L."/>
            <person name="Aurag J."/>
        </authorList>
    </citation>
    <scope>NUCLEOTIDE SEQUENCE</scope>
    <source>
        <strain evidence="2">LMR678</strain>
    </source>
</reference>